<gene>
    <name evidence="2" type="ORF">B5F96_00210</name>
</gene>
<dbReference type="InterPro" id="IPR007712">
    <property type="entry name" value="RelE/ParE_toxin"/>
</dbReference>
<accession>A0A9Q5SUF5</accession>
<proteinExistence type="predicted"/>
<keyword evidence="1" id="KW-1277">Toxin-antitoxin system</keyword>
<evidence type="ECO:0000313" key="2">
    <source>
        <dbReference type="EMBL" id="OUO07133.1"/>
    </source>
</evidence>
<evidence type="ECO:0000256" key="1">
    <source>
        <dbReference type="ARBA" id="ARBA00022649"/>
    </source>
</evidence>
<evidence type="ECO:0008006" key="4">
    <source>
        <dbReference type="Google" id="ProtNLM"/>
    </source>
</evidence>
<dbReference type="SUPFAM" id="SSF143011">
    <property type="entry name" value="RelE-like"/>
    <property type="match status" value="1"/>
</dbReference>
<sequence length="110" mass="12894">MVEVNSIRWKDGALDDLTTIAQWYSNDDRPQVAEKIVAEILHSIDLLMTNPCMGRVDILLSDDTMRYRSFVAHPYYKIIYYTDDTNHVVHIMAIWDCRRDIASMKDLLSR</sequence>
<comment type="caution">
    <text evidence="2">The sequence shown here is derived from an EMBL/GenBank/DDBJ whole genome shotgun (WGS) entry which is preliminary data.</text>
</comment>
<dbReference type="Gene3D" id="3.30.2310.20">
    <property type="entry name" value="RelE-like"/>
    <property type="match status" value="1"/>
</dbReference>
<dbReference type="AlphaFoldDB" id="A0A9Q5SUF5"/>
<dbReference type="Proteomes" id="UP000195975">
    <property type="component" value="Unassembled WGS sequence"/>
</dbReference>
<evidence type="ECO:0000313" key="3">
    <source>
        <dbReference type="Proteomes" id="UP000195975"/>
    </source>
</evidence>
<dbReference type="Pfam" id="PF05016">
    <property type="entry name" value="ParE_toxin"/>
    <property type="match status" value="1"/>
</dbReference>
<dbReference type="InterPro" id="IPR035093">
    <property type="entry name" value="RelE/ParE_toxin_dom_sf"/>
</dbReference>
<name>A0A9Q5SUF5_9BACT</name>
<reference evidence="3" key="1">
    <citation type="submission" date="2017-04" db="EMBL/GenBank/DDBJ databases">
        <title>Function of individual gut microbiota members based on whole genome sequencing of pure cultures obtained from chicken caecum.</title>
        <authorList>
            <person name="Medvecky M."/>
            <person name="Cejkova D."/>
            <person name="Polansky O."/>
            <person name="Karasova D."/>
            <person name="Kubasova T."/>
            <person name="Cizek A."/>
            <person name="Rychlik I."/>
        </authorList>
    </citation>
    <scope>NUCLEOTIDE SEQUENCE [LARGE SCALE GENOMIC DNA]</scope>
    <source>
        <strain evidence="3">An42</strain>
    </source>
</reference>
<protein>
    <recommendedName>
        <fullName evidence="4">Type II toxin-antitoxin system RelE/ParE family toxin</fullName>
    </recommendedName>
</protein>
<dbReference type="EMBL" id="NFIJ01000001">
    <property type="protein sequence ID" value="OUO07133.1"/>
    <property type="molecule type" value="Genomic_DNA"/>
</dbReference>
<organism evidence="2 3">
    <name type="scientific">Parabacteroides johnsonii</name>
    <dbReference type="NCBI Taxonomy" id="387661"/>
    <lineage>
        <taxon>Bacteria</taxon>
        <taxon>Pseudomonadati</taxon>
        <taxon>Bacteroidota</taxon>
        <taxon>Bacteroidia</taxon>
        <taxon>Bacteroidales</taxon>
        <taxon>Tannerellaceae</taxon>
        <taxon>Parabacteroides</taxon>
    </lineage>
</organism>